<dbReference type="Proteomes" id="UP000051836">
    <property type="component" value="Unassembled WGS sequence"/>
</dbReference>
<sequence length="76" mass="8193">MSKRRITAATYVIGKTAKQSKILTGKPSGADFKALKAAAVLEIAHQQCELRCNELMKHVCLGCHPPDMGLQQLAAT</sequence>
<keyword evidence="2" id="KW-1185">Reference proteome</keyword>
<name>A0A0Q3M5J5_AMAAE</name>
<gene>
    <name evidence="1" type="ORF">AAES_123077</name>
</gene>
<proteinExistence type="predicted"/>
<reference evidence="1 2" key="1">
    <citation type="submission" date="2015-10" db="EMBL/GenBank/DDBJ databases">
        <authorList>
            <person name="Gilbert D.G."/>
        </authorList>
    </citation>
    <scope>NUCLEOTIDE SEQUENCE [LARGE SCALE GENOMIC DNA]</scope>
    <source>
        <strain evidence="1">FVVF132</strain>
    </source>
</reference>
<accession>A0A0Q3M5J5</accession>
<evidence type="ECO:0000313" key="2">
    <source>
        <dbReference type="Proteomes" id="UP000051836"/>
    </source>
</evidence>
<dbReference type="EMBL" id="LMAW01002728">
    <property type="protein sequence ID" value="KQK77672.1"/>
    <property type="molecule type" value="Genomic_DNA"/>
</dbReference>
<organism evidence="1 2">
    <name type="scientific">Amazona aestiva</name>
    <name type="common">Blue-fronted Amazon parrot</name>
    <dbReference type="NCBI Taxonomy" id="12930"/>
    <lineage>
        <taxon>Eukaryota</taxon>
        <taxon>Metazoa</taxon>
        <taxon>Chordata</taxon>
        <taxon>Craniata</taxon>
        <taxon>Vertebrata</taxon>
        <taxon>Euteleostomi</taxon>
        <taxon>Archelosauria</taxon>
        <taxon>Archosauria</taxon>
        <taxon>Dinosauria</taxon>
        <taxon>Saurischia</taxon>
        <taxon>Theropoda</taxon>
        <taxon>Coelurosauria</taxon>
        <taxon>Aves</taxon>
        <taxon>Neognathae</taxon>
        <taxon>Neoaves</taxon>
        <taxon>Telluraves</taxon>
        <taxon>Australaves</taxon>
        <taxon>Psittaciformes</taxon>
        <taxon>Psittacidae</taxon>
        <taxon>Amazona</taxon>
    </lineage>
</organism>
<dbReference type="AlphaFoldDB" id="A0A0Q3M5J5"/>
<protein>
    <submittedName>
        <fullName evidence="1">Uncharacterized protein</fullName>
    </submittedName>
</protein>
<comment type="caution">
    <text evidence="1">The sequence shown here is derived from an EMBL/GenBank/DDBJ whole genome shotgun (WGS) entry which is preliminary data.</text>
</comment>
<evidence type="ECO:0000313" key="1">
    <source>
        <dbReference type="EMBL" id="KQK77672.1"/>
    </source>
</evidence>